<organism evidence="2 3">
    <name type="scientific">Microlunatus flavus</name>
    <dbReference type="NCBI Taxonomy" id="1036181"/>
    <lineage>
        <taxon>Bacteria</taxon>
        <taxon>Bacillati</taxon>
        <taxon>Actinomycetota</taxon>
        <taxon>Actinomycetes</taxon>
        <taxon>Propionibacteriales</taxon>
        <taxon>Propionibacteriaceae</taxon>
        <taxon>Microlunatus</taxon>
    </lineage>
</organism>
<reference evidence="3" key="1">
    <citation type="submission" date="2016-10" db="EMBL/GenBank/DDBJ databases">
        <authorList>
            <person name="Varghese N."/>
            <person name="Submissions S."/>
        </authorList>
    </citation>
    <scope>NUCLEOTIDE SEQUENCE [LARGE SCALE GENOMIC DNA]</scope>
    <source>
        <strain evidence="3">CGMCC 4.6856</strain>
    </source>
</reference>
<dbReference type="STRING" id="1036181.SAMN05421756_101412"/>
<dbReference type="InterPro" id="IPR011009">
    <property type="entry name" value="Kinase-like_dom_sf"/>
</dbReference>
<protein>
    <submittedName>
        <fullName evidence="2">Phosphotransferase enzyme family protein</fullName>
    </submittedName>
</protein>
<sequence length="294" mass="32478">MTEQRDLGPSSTLPRVSVAVTAEPGDVVLQAREDRPVVRHGDQVRHPRNPWSESVQALLAHLAESGFDAAPRPGGVVGEHDDVSYIEGISGDEACTLVQSDEAVAEVAQLLRRYHDVVEAWQPEVEPVWFDGQRGTGGMPGQLVCHGDPGPWNLVWDLCRPVGQQLVGLIDWEYASVGTRLTDIGYALHYLAPLRDRSYWHGVLGMPRKPRRRHRMAVFAEAYGVRLDEDLVDAVVASQQAGVQMMIDLAALGRPRQVQLIAAGELEREQRAVDWTARRRHKFSLAGTTVPPDA</sequence>
<evidence type="ECO:0000313" key="3">
    <source>
        <dbReference type="Proteomes" id="UP000198504"/>
    </source>
</evidence>
<dbReference type="AlphaFoldDB" id="A0A1H8ZZ07"/>
<accession>A0A1H8ZZ07</accession>
<dbReference type="InterPro" id="IPR002575">
    <property type="entry name" value="Aminoglycoside_PTrfase"/>
</dbReference>
<feature type="domain" description="Aminoglycoside phosphotransferase" evidence="1">
    <location>
        <begin position="143"/>
        <end position="191"/>
    </location>
</feature>
<dbReference type="SUPFAM" id="SSF56112">
    <property type="entry name" value="Protein kinase-like (PK-like)"/>
    <property type="match status" value="1"/>
</dbReference>
<gene>
    <name evidence="2" type="ORF">SAMN05421756_101412</name>
</gene>
<dbReference type="GO" id="GO:0016740">
    <property type="term" value="F:transferase activity"/>
    <property type="evidence" value="ECO:0007669"/>
    <property type="project" value="UniProtKB-KW"/>
</dbReference>
<dbReference type="Proteomes" id="UP000198504">
    <property type="component" value="Unassembled WGS sequence"/>
</dbReference>
<keyword evidence="2" id="KW-0808">Transferase</keyword>
<evidence type="ECO:0000313" key="2">
    <source>
        <dbReference type="EMBL" id="SEP69585.1"/>
    </source>
</evidence>
<dbReference type="Gene3D" id="3.90.1200.10">
    <property type="match status" value="1"/>
</dbReference>
<name>A0A1H8ZZ07_9ACTN</name>
<dbReference type="Pfam" id="PF01636">
    <property type="entry name" value="APH"/>
    <property type="match status" value="1"/>
</dbReference>
<proteinExistence type="predicted"/>
<evidence type="ECO:0000259" key="1">
    <source>
        <dbReference type="Pfam" id="PF01636"/>
    </source>
</evidence>
<dbReference type="EMBL" id="FOFA01000001">
    <property type="protein sequence ID" value="SEP69585.1"/>
    <property type="molecule type" value="Genomic_DNA"/>
</dbReference>
<keyword evidence="3" id="KW-1185">Reference proteome</keyword>